<dbReference type="Proteomes" id="UP000028504">
    <property type="component" value="Chromosome"/>
</dbReference>
<protein>
    <recommendedName>
        <fullName evidence="4">ATP/GTP-binding protein</fullName>
    </recommendedName>
</protein>
<proteinExistence type="predicted"/>
<keyword evidence="3" id="KW-1185">Reference proteome</keyword>
<accession>A0ABM5QNE7</accession>
<dbReference type="RefSeq" id="WP_038605810.1">
    <property type="nucleotide sequence ID" value="NZ_CP008944.1"/>
</dbReference>
<sequence>MPRKNRRERIEMRPIPAMWSTRTRGPGGERFEMRPVTASGAKKRYTCPHCFGPILPGVAHVVAWPANDPDERRHWHTGCWHRRG</sequence>
<dbReference type="EMBL" id="CP008944">
    <property type="protein sequence ID" value="AIG64288.1"/>
    <property type="molecule type" value="Genomic_DNA"/>
</dbReference>
<reference evidence="2 3" key="1">
    <citation type="submission" date="2014-07" db="EMBL/GenBank/DDBJ databases">
        <title>Complete genome sequence of Corynebacterium atypicum DSM 44849: identifiction of the mycolic acid biosynthesis genes.</title>
        <authorList>
            <person name="Tippelt A."/>
            <person name="Mollmann S."/>
            <person name="Albersmeier A."/>
            <person name="Jaenicke S."/>
            <person name="Ruckert C."/>
            <person name="Tauch A."/>
        </authorList>
    </citation>
    <scope>NUCLEOTIDE SEQUENCE [LARGE SCALE GENOMIC DNA]</scope>
    <source>
        <strain evidence="2 3">R2070</strain>
    </source>
</reference>
<name>A0ABM5QNE7_9CORY</name>
<organism evidence="2 3">
    <name type="scientific">Corynebacterium atypicum</name>
    <dbReference type="NCBI Taxonomy" id="191610"/>
    <lineage>
        <taxon>Bacteria</taxon>
        <taxon>Bacillati</taxon>
        <taxon>Actinomycetota</taxon>
        <taxon>Actinomycetes</taxon>
        <taxon>Mycobacteriales</taxon>
        <taxon>Corynebacteriaceae</taxon>
        <taxon>Corynebacterium</taxon>
    </lineage>
</organism>
<evidence type="ECO:0000313" key="2">
    <source>
        <dbReference type="EMBL" id="AIG64288.1"/>
    </source>
</evidence>
<evidence type="ECO:0008006" key="4">
    <source>
        <dbReference type="Google" id="ProtNLM"/>
    </source>
</evidence>
<gene>
    <name evidence="2" type="ORF">CATYP_06340</name>
</gene>
<feature type="region of interest" description="Disordered" evidence="1">
    <location>
        <begin position="1"/>
        <end position="32"/>
    </location>
</feature>
<evidence type="ECO:0000256" key="1">
    <source>
        <dbReference type="SAM" id="MobiDB-lite"/>
    </source>
</evidence>
<evidence type="ECO:0000313" key="3">
    <source>
        <dbReference type="Proteomes" id="UP000028504"/>
    </source>
</evidence>